<evidence type="ECO:0000256" key="3">
    <source>
        <dbReference type="ARBA" id="ARBA00022833"/>
    </source>
</evidence>
<evidence type="ECO:0000256" key="1">
    <source>
        <dbReference type="ARBA" id="ARBA00022723"/>
    </source>
</evidence>
<evidence type="ECO:0008006" key="9">
    <source>
        <dbReference type="Google" id="ProtNLM"/>
    </source>
</evidence>
<sequence length="292" mass="32549">MESSTHTLASAISQSHPGCNISCYAAAHIPDADRFSSKYCSICDLYFDSKNLLRNHIDMSGRHPRCEPCNRSFLNMNAPSLFRLQHWLVSKRHHYCASTGCGRQFETATGLRVHMEHSPRHHRRENLPPLPEFVRSYGYVKGWEDSVARAMELEGTREQELAFAAANWLDLDDLGLASFDYQEYVSAATVNPVAGSSSNPCKSKIKAKSRIETTKAILALKQRMRAGTQPVKKLQQKCGICLGAPKKMKATRCGHVFCESCITCAFESTEACPVCRTNGMIAQLRDINLTTA</sequence>
<reference evidence="7 8" key="1">
    <citation type="journal article" date="2019" name="Nat. Ecol. Evol.">
        <title>Megaphylogeny resolves global patterns of mushroom evolution.</title>
        <authorList>
            <person name="Varga T."/>
            <person name="Krizsan K."/>
            <person name="Foldi C."/>
            <person name="Dima B."/>
            <person name="Sanchez-Garcia M."/>
            <person name="Sanchez-Ramirez S."/>
            <person name="Szollosi G.J."/>
            <person name="Szarkandi J.G."/>
            <person name="Papp V."/>
            <person name="Albert L."/>
            <person name="Andreopoulos W."/>
            <person name="Angelini C."/>
            <person name="Antonin V."/>
            <person name="Barry K.W."/>
            <person name="Bougher N.L."/>
            <person name="Buchanan P."/>
            <person name="Buyck B."/>
            <person name="Bense V."/>
            <person name="Catcheside P."/>
            <person name="Chovatia M."/>
            <person name="Cooper J."/>
            <person name="Damon W."/>
            <person name="Desjardin D."/>
            <person name="Finy P."/>
            <person name="Geml J."/>
            <person name="Haridas S."/>
            <person name="Hughes K."/>
            <person name="Justo A."/>
            <person name="Karasinski D."/>
            <person name="Kautmanova I."/>
            <person name="Kiss B."/>
            <person name="Kocsube S."/>
            <person name="Kotiranta H."/>
            <person name="LaButti K.M."/>
            <person name="Lechner B.E."/>
            <person name="Liimatainen K."/>
            <person name="Lipzen A."/>
            <person name="Lukacs Z."/>
            <person name="Mihaltcheva S."/>
            <person name="Morgado L.N."/>
            <person name="Niskanen T."/>
            <person name="Noordeloos M.E."/>
            <person name="Ohm R.A."/>
            <person name="Ortiz-Santana B."/>
            <person name="Ovrebo C."/>
            <person name="Racz N."/>
            <person name="Riley R."/>
            <person name="Savchenko A."/>
            <person name="Shiryaev A."/>
            <person name="Soop K."/>
            <person name="Spirin V."/>
            <person name="Szebenyi C."/>
            <person name="Tomsovsky M."/>
            <person name="Tulloss R.E."/>
            <person name="Uehling J."/>
            <person name="Grigoriev I.V."/>
            <person name="Vagvolgyi C."/>
            <person name="Papp T."/>
            <person name="Martin F.M."/>
            <person name="Miettinen O."/>
            <person name="Hibbett D.S."/>
            <person name="Nagy L.G."/>
        </authorList>
    </citation>
    <scope>NUCLEOTIDE SEQUENCE [LARGE SCALE GENOMIC DNA]</scope>
    <source>
        <strain evidence="7 8">CBS 962.96</strain>
    </source>
</reference>
<dbReference type="InterPro" id="IPR047134">
    <property type="entry name" value="RNF4"/>
</dbReference>
<organism evidence="7 8">
    <name type="scientific">Dendrothele bispora (strain CBS 962.96)</name>
    <dbReference type="NCBI Taxonomy" id="1314807"/>
    <lineage>
        <taxon>Eukaryota</taxon>
        <taxon>Fungi</taxon>
        <taxon>Dikarya</taxon>
        <taxon>Basidiomycota</taxon>
        <taxon>Agaricomycotina</taxon>
        <taxon>Agaricomycetes</taxon>
        <taxon>Agaricomycetidae</taxon>
        <taxon>Agaricales</taxon>
        <taxon>Agaricales incertae sedis</taxon>
        <taxon>Dendrothele</taxon>
    </lineage>
</organism>
<dbReference type="PROSITE" id="PS50157">
    <property type="entry name" value="ZINC_FINGER_C2H2_2"/>
    <property type="match status" value="1"/>
</dbReference>
<dbReference type="SMART" id="SM00355">
    <property type="entry name" value="ZnF_C2H2"/>
    <property type="match status" value="2"/>
</dbReference>
<evidence type="ECO:0000313" key="7">
    <source>
        <dbReference type="EMBL" id="THU83034.1"/>
    </source>
</evidence>
<proteinExistence type="predicted"/>
<dbReference type="GO" id="GO:0008270">
    <property type="term" value="F:zinc ion binding"/>
    <property type="evidence" value="ECO:0007669"/>
    <property type="project" value="UniProtKB-KW"/>
</dbReference>
<dbReference type="PANTHER" id="PTHR23041">
    <property type="entry name" value="RING FINGER DOMAIN-CONTAINING"/>
    <property type="match status" value="1"/>
</dbReference>
<dbReference type="InterPro" id="IPR017907">
    <property type="entry name" value="Znf_RING_CS"/>
</dbReference>
<gene>
    <name evidence="7" type="ORF">K435DRAFT_844196</name>
</gene>
<dbReference type="OrthoDB" id="6077919at2759"/>
<dbReference type="EMBL" id="ML179691">
    <property type="protein sequence ID" value="THU83034.1"/>
    <property type="molecule type" value="Genomic_DNA"/>
</dbReference>
<name>A0A4S8L3F6_DENBC</name>
<feature type="domain" description="RING-type" evidence="5">
    <location>
        <begin position="238"/>
        <end position="276"/>
    </location>
</feature>
<dbReference type="SUPFAM" id="SSF57850">
    <property type="entry name" value="RING/U-box"/>
    <property type="match status" value="1"/>
</dbReference>
<evidence type="ECO:0000259" key="5">
    <source>
        <dbReference type="PROSITE" id="PS50089"/>
    </source>
</evidence>
<dbReference type="Pfam" id="PF13639">
    <property type="entry name" value="zf-RING_2"/>
    <property type="match status" value="1"/>
</dbReference>
<dbReference type="PANTHER" id="PTHR23041:SF78">
    <property type="entry name" value="E3 UBIQUITIN-PROTEIN LIGASE RNF4"/>
    <property type="match status" value="1"/>
</dbReference>
<keyword evidence="1" id="KW-0479">Metal-binding</keyword>
<evidence type="ECO:0000256" key="2">
    <source>
        <dbReference type="ARBA" id="ARBA00022771"/>
    </source>
</evidence>
<dbReference type="PROSITE" id="PS50089">
    <property type="entry name" value="ZF_RING_2"/>
    <property type="match status" value="1"/>
</dbReference>
<keyword evidence="3" id="KW-0862">Zinc</keyword>
<protein>
    <recommendedName>
        <fullName evidence="9">RING-type domain-containing protein</fullName>
    </recommendedName>
</protein>
<accession>A0A4S8L3F6</accession>
<dbReference type="PROSITE" id="PS00518">
    <property type="entry name" value="ZF_RING_1"/>
    <property type="match status" value="1"/>
</dbReference>
<evidence type="ECO:0000256" key="4">
    <source>
        <dbReference type="PROSITE-ProRule" id="PRU00042"/>
    </source>
</evidence>
<evidence type="ECO:0000259" key="6">
    <source>
        <dbReference type="PROSITE" id="PS50157"/>
    </source>
</evidence>
<evidence type="ECO:0000313" key="8">
    <source>
        <dbReference type="Proteomes" id="UP000297245"/>
    </source>
</evidence>
<dbReference type="InterPro" id="IPR013087">
    <property type="entry name" value="Znf_C2H2_type"/>
</dbReference>
<dbReference type="InterPro" id="IPR001841">
    <property type="entry name" value="Znf_RING"/>
</dbReference>
<feature type="domain" description="C2H2-type" evidence="6">
    <location>
        <begin position="94"/>
        <end position="127"/>
    </location>
</feature>
<dbReference type="Gene3D" id="3.30.40.10">
    <property type="entry name" value="Zinc/RING finger domain, C3HC4 (zinc finger)"/>
    <property type="match status" value="1"/>
</dbReference>
<keyword evidence="2 4" id="KW-0863">Zinc-finger</keyword>
<dbReference type="AlphaFoldDB" id="A0A4S8L3F6"/>
<dbReference type="InterPro" id="IPR013083">
    <property type="entry name" value="Znf_RING/FYVE/PHD"/>
</dbReference>
<dbReference type="SMART" id="SM00184">
    <property type="entry name" value="RING"/>
    <property type="match status" value="1"/>
</dbReference>
<dbReference type="Proteomes" id="UP000297245">
    <property type="component" value="Unassembled WGS sequence"/>
</dbReference>
<keyword evidence="8" id="KW-1185">Reference proteome</keyword>